<evidence type="ECO:0000313" key="1">
    <source>
        <dbReference type="EMBL" id="PZM54852.1"/>
    </source>
</evidence>
<accession>A0A132Z7V9</accession>
<sequence length="115" mass="13034">METISINGLDKSVANRIKKGNGYYLLKKGKYSVARELETMSIVYVAKNHFDVEQAIFDPDSEIGKCVELSEKTVSTKGAMIIEREMLDEIRVIIPKDTQMCEDSISDDEPKSERK</sequence>
<evidence type="ECO:0000313" key="2">
    <source>
        <dbReference type="EMBL" id="QHT44803.1"/>
    </source>
</evidence>
<gene>
    <name evidence="1" type="ORF">DKP91_11925</name>
    <name evidence="2" type="ORF">FCF09_14045</name>
</gene>
<protein>
    <submittedName>
        <fullName evidence="2">Uncharacterized protein</fullName>
    </submittedName>
</protein>
<dbReference type="EMBL" id="CP039730">
    <property type="protein sequence ID" value="QHT44803.1"/>
    <property type="molecule type" value="Genomic_DNA"/>
</dbReference>
<organism evidence="2">
    <name type="scientific">Enterococcus faecium</name>
    <name type="common">Streptococcus faecium</name>
    <dbReference type="NCBI Taxonomy" id="1352"/>
    <lineage>
        <taxon>Bacteria</taxon>
        <taxon>Bacillati</taxon>
        <taxon>Bacillota</taxon>
        <taxon>Bacilli</taxon>
        <taxon>Lactobacillales</taxon>
        <taxon>Enterococcaceae</taxon>
        <taxon>Enterococcus</taxon>
    </lineage>
</organism>
<evidence type="ECO:0000313" key="3">
    <source>
        <dbReference type="Proteomes" id="UP000249070"/>
    </source>
</evidence>
<dbReference type="AlphaFoldDB" id="A0A132Z7V9"/>
<keyword evidence="2" id="KW-0614">Plasmid</keyword>
<dbReference type="Proteomes" id="UP000249070">
    <property type="component" value="Unassembled WGS sequence"/>
</dbReference>
<proteinExistence type="predicted"/>
<dbReference type="RefSeq" id="WP_002320856.1">
    <property type="nucleotide sequence ID" value="NZ_AP022343.1"/>
</dbReference>
<name>A0A132Z7V9_ENTFC</name>
<geneLocation type="plasmid" evidence="2">
    <name>pZY2</name>
</geneLocation>
<reference evidence="1 3" key="1">
    <citation type="submission" date="2018-05" db="EMBL/GenBank/DDBJ databases">
        <title>Vancomycin-resistant Enterococcus faecium strain from Chelyabinsk, Russia.</title>
        <authorList>
            <person name="Gostev V."/>
            <person name="Goncharov A."/>
            <person name="Kolodzhieva V."/>
            <person name="Suvorov A."/>
            <person name="Sidorenko S."/>
            <person name="Zueva L."/>
        </authorList>
    </citation>
    <scope>NUCLEOTIDE SEQUENCE [LARGE SCALE GENOMIC DNA]</scope>
    <source>
        <strain evidence="1 3">20</strain>
    </source>
</reference>
<dbReference type="EMBL" id="QHGU01000074">
    <property type="protein sequence ID" value="PZM54852.1"/>
    <property type="molecule type" value="Genomic_DNA"/>
</dbReference>
<reference evidence="2" key="2">
    <citation type="journal article" date="2020" name="J. Antimicrob. Chemother.">
        <title>Tandem amplification of the vanM gene cluster drives vancomycin resistance in vancomycin-variable enterococci.</title>
        <authorList>
            <person name="Sun L."/>
            <person name="Chen Y."/>
            <person name="Hua X."/>
            <person name="Chen Y."/>
            <person name="Hong J."/>
            <person name="Wu X."/>
            <person name="Jiang Y."/>
            <person name="van Schaik W."/>
            <person name="Qu T."/>
            <person name="Yu Y."/>
        </authorList>
    </citation>
    <scope>NUCLEOTIDE SEQUENCE [LARGE SCALE GENOMIC DNA]</scope>
    <source>
        <strain evidence="2">ZY2</strain>
        <plasmid evidence="2">pZY2</plasmid>
    </source>
</reference>
<dbReference type="GeneID" id="66455760"/>